<reference evidence="1 2" key="2">
    <citation type="journal article" date="2016" name="Appl. Microbiol. Biotechnol.">
        <title>Mutations improving production and secretion of extracellular lipase by Burkholderia glumae PG1.</title>
        <authorList>
            <person name="Knapp A."/>
            <person name="Voget S."/>
            <person name="Gao R."/>
            <person name="Zaburannyi N."/>
            <person name="Krysciak D."/>
            <person name="Breuer M."/>
            <person name="Hauer B."/>
            <person name="Streit W.R."/>
            <person name="Muller R."/>
            <person name="Daniel R."/>
            <person name="Jaeger K.E."/>
        </authorList>
    </citation>
    <scope>NUCLEOTIDE SEQUENCE [LARGE SCALE GENOMIC DNA]</scope>
    <source>
        <strain evidence="1 2">PG1</strain>
    </source>
</reference>
<dbReference type="RefSeq" id="WP_042623850.1">
    <property type="nucleotide sequence ID" value="NZ_CP002580.1"/>
</dbReference>
<dbReference type="HOGENOM" id="CLU_1335438_0_0_4"/>
<reference evidence="2" key="1">
    <citation type="submission" date="2011-03" db="EMBL/GenBank/DDBJ databases">
        <authorList>
            <person name="Voget S."/>
            <person name="Streit W.R."/>
            <person name="Jaeger K.E."/>
            <person name="Daniel R."/>
        </authorList>
    </citation>
    <scope>NUCLEOTIDE SEQUENCE [LARGE SCALE GENOMIC DNA]</scope>
    <source>
        <strain evidence="2">PG1</strain>
    </source>
</reference>
<evidence type="ECO:0000313" key="2">
    <source>
        <dbReference type="Proteomes" id="UP000031838"/>
    </source>
</evidence>
<gene>
    <name evidence="1" type="ORF">BGL_1c05360</name>
</gene>
<name>A0A0B6RI98_BURPL</name>
<evidence type="ECO:0000313" key="1">
    <source>
        <dbReference type="EMBL" id="AJK45072.1"/>
    </source>
</evidence>
<proteinExistence type="predicted"/>
<organism evidence="1 2">
    <name type="scientific">Burkholderia plantarii</name>
    <dbReference type="NCBI Taxonomy" id="41899"/>
    <lineage>
        <taxon>Bacteria</taxon>
        <taxon>Pseudomonadati</taxon>
        <taxon>Pseudomonadota</taxon>
        <taxon>Betaproteobacteria</taxon>
        <taxon>Burkholderiales</taxon>
        <taxon>Burkholderiaceae</taxon>
        <taxon>Burkholderia</taxon>
    </lineage>
</organism>
<keyword evidence="2" id="KW-1185">Reference proteome</keyword>
<dbReference type="AlphaFoldDB" id="A0A0B6RI98"/>
<protein>
    <recommendedName>
        <fullName evidence="3">DUF4276 family protein</fullName>
    </recommendedName>
</protein>
<dbReference type="EMBL" id="CP002580">
    <property type="protein sequence ID" value="AJK45072.1"/>
    <property type="molecule type" value="Genomic_DNA"/>
</dbReference>
<dbReference type="Proteomes" id="UP000031838">
    <property type="component" value="Chromosome 1"/>
</dbReference>
<evidence type="ECO:0008006" key="3">
    <source>
        <dbReference type="Google" id="ProtNLM"/>
    </source>
</evidence>
<dbReference type="KEGG" id="bgp:BGL_1c05360"/>
<accession>A0A0B6RI98</accession>
<sequence>MFIRYTLLADGTSDGVLLPIIRWTVESNFPDLELAGEWAGDGIPAARSGLLKRVSAAVELYTCDVLFVHRDAERDGYALRRQQLEGELAGIAQTWIPVIPVRMSEAWLLGNPRTIRSAAGNPNGDAKLELPAKRQWESRPDPKADLFASLHAAADLPKRRAINQGQCRLRVAELTTDYSHLRGLPSFDAFEADVVRVFNDIKAKV</sequence>